<dbReference type="CDD" id="cd00078">
    <property type="entry name" value="HECTc"/>
    <property type="match status" value="1"/>
</dbReference>
<dbReference type="GO" id="GO:0061630">
    <property type="term" value="F:ubiquitin protein ligase activity"/>
    <property type="evidence" value="ECO:0007669"/>
    <property type="project" value="UniProtKB-UniRule"/>
</dbReference>
<dbReference type="GO" id="GO:0006281">
    <property type="term" value="P:DNA repair"/>
    <property type="evidence" value="ECO:0007669"/>
    <property type="project" value="UniProtKB-KW"/>
</dbReference>
<organism evidence="16">
    <name type="scientific">Medioppia subpectinata</name>
    <dbReference type="NCBI Taxonomy" id="1979941"/>
    <lineage>
        <taxon>Eukaryota</taxon>
        <taxon>Metazoa</taxon>
        <taxon>Ecdysozoa</taxon>
        <taxon>Arthropoda</taxon>
        <taxon>Chelicerata</taxon>
        <taxon>Arachnida</taxon>
        <taxon>Acari</taxon>
        <taxon>Acariformes</taxon>
        <taxon>Sarcoptiformes</taxon>
        <taxon>Oribatida</taxon>
        <taxon>Brachypylina</taxon>
        <taxon>Oppioidea</taxon>
        <taxon>Oppiidae</taxon>
        <taxon>Medioppia</taxon>
    </lineage>
</organism>
<dbReference type="InterPro" id="IPR016024">
    <property type="entry name" value="ARM-type_fold"/>
</dbReference>
<sequence>FSASSKSLASKRDLLNKSVSSGDLPFASTSLQTQDCVSDLSIKNKSNKRLSEEDVSPGKRAKKESSIDKELTAINLSVGKERSVPSSSVEIPKRKGRPRKKLWTTCDSSLLQTSSAQTSQSHSEASQRSDSNQAFAANIEDSFRGKRFKSNSRLLSNTRIGTSSSREPSGEQTIGLERASTTGSCASSSRRRSSRLNTKAPTNPSLSSSSGAAGTSSFGPNTTSNSGGGSSGRLGLLRSNTRSGGMDEDVSNSDTSRIEGSSLNNSSASPAAGTQSTSVAASVASVANVLVGSADSESDDSEMGRLQALLEAKGLPPHLFGALGPRMQHLLNRSIGTSSSSKAHQLLQGLQASGDEGQQLQAVMEMCQLLVMGNEDTLGGFPVKQVVPALITLLSMEHNFDIMNHACRALTYMMESLPRSSAVVVDAVPVFLEKLQVIQCMDVAEQSLTALEMLSRRHSKAILHARGVSACLTYLDFFSINAQRSALSITANCCQNLTVDEFSLVQESLTTLSSHLTHPDKKSVESICLAFSRLVDCFQLEFAIISEIASNSLLTNLQQLLVVIPPIISTGTFVSVIRMLSVMCSSCPEIAVQLLKLNICETLRYLLLGSSSTKDDIELVNRSPQELFEITSLIGELMPRLPTDGIFSVDSLLCKQTGVQLDAILWQWKDDRGLWHPYSNIDSRIIEAAHQSGEDEISLSAMGRTYVIDFNSMQQINEETGTSRAVQRRVNCASDIVSLSHTSGRNVDPRADSLEKEPEMASAFVKSLFNVLYEVYSSSAGPAVRHKCLKALLRIIYYASNDLLKSVLKNQDVSSHIATMLASPDLRIVVGATQMANILMEKLPDVFAIYFRREGVIHQIQKLSKGEDNAESASTAISPSTITSLPVCKMEPIAGSSSAPIYPSQSHSAFFETTMNISPPNNSSPLEATPPCDVSTDLFANTVQNALQNGFNNNVSNCASAQSLSSLSTSVPVTPTAPSPDIMSARSAEDSVAVSDHLVNTGPPISRADETLKRKRTRKTVSSSSSGATRKTRSECDNNSSLNLRSYSTHSSASNLNRNYSTESEMSTTLTTPYISLPIFIGENTSANNNVTNLLSANTSVPTHTASHSSRGRPAFRFSSAAAKTSAFFQSLHPARWGRWNNSSPALVSSNSGLSSGRSQLVSHSSDHTSISRTSSPRSPNNSGNREKIRLWIKEQAKAFEDKYFKDEETAEVGDTYTKSHPSLNILNRLTKAIDMLNDNHIKALEDIRSVVMEGDISSFELNHSGLVTRFLNFLVSNTDFNECRDQRLRSFLHVFFGTPLEDTFQMDSIATAHIDFTPLAALVNKLNACVSQLEQFPVRVHDLVGSGTGSIRGASALKFFNTHQLKCNLQRHPDCANLRQWRGGPVKIDPLALVQAIERYLVIRGYGKIRDEDEDASDDDISDEEFDDNMAAMMISQNQGRHRLQFYIGEQPLPYNMTVYQAIKQYAYGHNTHGSDGHETDNESEAPMGHANIWVATHTIHYKAYVEGVCSPSSSSNPISNLTSSQCLTSRNSNNGNQNSNQSGRKGNKGSSGGKGANKKKDELWVEGKAPNVSSPLDPYLKPQLPSNITVQDLSLEVLTLLRVIYGLSRHWGWLYKLPDPYNSALPLQDFINVKLTAKANRQLQDPLVIMTGNIPNWLSQIAYSCPFLFPFETRYLLFYVTCFDRDRALQRLLDSAPELTGNDSSERVTPRLDRRKRTVSRDDILKQAETVLHDLGNSKALLEIQYENEVGTGLGPTLEFYALVSKELQRSDLEMWRGEAVSAPKVVIPQPNHKITATSSTNANENQLNNQIQTNQPSVQYMHSPSGLFPAPIGRTTKAGQLSKSRQRFKLLGKFVAKALMDSRMIDIPLSPIFYKWLLSQELSLSIADMQQIDSTFSRSVVEMEKIAQQKLKIQNDGNKEKLETLKLHGCSIEDLNLDYTLPGYPNIELRKGGRDIGVSIDNIEQYVRLLCHWTLVEGVNRQMEAFREGFDSVFPSTHLQVFFPEEMEQLFCGSNQKQWDVKMLMECCKTDHGYTHDSRAIRFLFEILNSYTVEDQRKFLQFVSGSPRLPVGGFRSLTPPLTIVRKTIEGVESPDCLPSVMTCVNYLKLPDYITIDIMREKLRIAINEGQLSFHLS</sequence>
<keyword evidence="17" id="KW-1185">Reference proteome</keyword>
<dbReference type="FunFam" id="3.30.720.50:FF:000001">
    <property type="entry name" value="E3 ubiquitin-protein ligase TRIP12 isoform X1"/>
    <property type="match status" value="1"/>
</dbReference>
<dbReference type="InterPro" id="IPR018123">
    <property type="entry name" value="WWE-dom_subgr"/>
</dbReference>
<dbReference type="PROSITE" id="PS50918">
    <property type="entry name" value="WWE"/>
    <property type="match status" value="1"/>
</dbReference>
<reference evidence="16" key="1">
    <citation type="submission" date="2020-11" db="EMBL/GenBank/DDBJ databases">
        <authorList>
            <person name="Tran Van P."/>
        </authorList>
    </citation>
    <scope>NUCLEOTIDE SEQUENCE</scope>
</reference>
<evidence type="ECO:0000256" key="6">
    <source>
        <dbReference type="ARBA" id="ARBA00022679"/>
    </source>
</evidence>
<comment type="subcellular location">
    <subcellularLocation>
        <location evidence="2">Nucleus</location>
        <location evidence="2">Nucleoplasm</location>
    </subcellularLocation>
</comment>
<evidence type="ECO:0000256" key="8">
    <source>
        <dbReference type="ARBA" id="ARBA00022786"/>
    </source>
</evidence>
<protein>
    <recommendedName>
        <fullName evidence="12">E3 ubiquitin-protein ligase</fullName>
        <ecNumber evidence="12">2.3.2.26</ecNumber>
    </recommendedName>
</protein>
<dbReference type="UniPathway" id="UPA00143"/>
<feature type="compositionally biased region" description="Low complexity" evidence="13">
    <location>
        <begin position="108"/>
        <end position="126"/>
    </location>
</feature>
<dbReference type="EMBL" id="CAJPIZ010000611">
    <property type="protein sequence ID" value="CAG2101870.1"/>
    <property type="molecule type" value="Genomic_DNA"/>
</dbReference>
<dbReference type="EMBL" id="OC855186">
    <property type="protein sequence ID" value="CAD7621440.1"/>
    <property type="molecule type" value="Genomic_DNA"/>
</dbReference>
<dbReference type="SUPFAM" id="SSF56204">
    <property type="entry name" value="Hect, E3 ligase catalytic domain"/>
    <property type="match status" value="1"/>
</dbReference>
<keyword evidence="10" id="KW-0539">Nucleus</keyword>
<dbReference type="Pfam" id="PF02825">
    <property type="entry name" value="WWE"/>
    <property type="match status" value="1"/>
</dbReference>
<dbReference type="FunFam" id="3.30.2410.10:FF:000005">
    <property type="entry name" value="E3 ubiquitin-protein ligase TRIP12 isoform X1"/>
    <property type="match status" value="1"/>
</dbReference>
<keyword evidence="6 12" id="KW-0808">Transferase</keyword>
<comment type="similarity">
    <text evidence="4 12">Belongs to the UPL family. K-HECT subfamily.</text>
</comment>
<feature type="compositionally biased region" description="Polar residues" evidence="13">
    <location>
        <begin position="154"/>
        <end position="172"/>
    </location>
</feature>
<evidence type="ECO:0000256" key="2">
    <source>
        <dbReference type="ARBA" id="ARBA00004642"/>
    </source>
</evidence>
<keyword evidence="8 11" id="KW-0833">Ubl conjugation pathway</keyword>
<feature type="compositionally biased region" description="Low complexity" evidence="13">
    <location>
        <begin position="1516"/>
        <end position="1546"/>
    </location>
</feature>
<dbReference type="SUPFAM" id="SSF117839">
    <property type="entry name" value="WWE domain"/>
    <property type="match status" value="1"/>
</dbReference>
<evidence type="ECO:0000256" key="5">
    <source>
        <dbReference type="ARBA" id="ARBA00022553"/>
    </source>
</evidence>
<evidence type="ECO:0000259" key="14">
    <source>
        <dbReference type="PROSITE" id="PS50237"/>
    </source>
</evidence>
<feature type="domain" description="HECT" evidence="14">
    <location>
        <begin position="1851"/>
        <end position="2139"/>
    </location>
</feature>
<dbReference type="GO" id="GO:0009966">
    <property type="term" value="P:regulation of signal transduction"/>
    <property type="evidence" value="ECO:0007669"/>
    <property type="project" value="UniProtKB-ARBA"/>
</dbReference>
<dbReference type="InterPro" id="IPR045322">
    <property type="entry name" value="HECTD1/TRIP12-like"/>
</dbReference>
<dbReference type="SMART" id="SM00119">
    <property type="entry name" value="HECTc"/>
    <property type="match status" value="1"/>
</dbReference>
<feature type="region of interest" description="Disordered" evidence="13">
    <location>
        <begin position="969"/>
        <end position="1064"/>
    </location>
</feature>
<dbReference type="GO" id="GO:0008270">
    <property type="term" value="F:zinc ion binding"/>
    <property type="evidence" value="ECO:0007669"/>
    <property type="project" value="InterPro"/>
</dbReference>
<dbReference type="Pfam" id="PF25579">
    <property type="entry name" value="TPR_TRIP12_N"/>
    <property type="match status" value="1"/>
</dbReference>
<dbReference type="Gene3D" id="1.25.10.10">
    <property type="entry name" value="Leucine-rich Repeat Variant"/>
    <property type="match status" value="1"/>
</dbReference>
<feature type="domain" description="WWE" evidence="15">
    <location>
        <begin position="651"/>
        <end position="728"/>
    </location>
</feature>
<evidence type="ECO:0000313" key="17">
    <source>
        <dbReference type="Proteomes" id="UP000759131"/>
    </source>
</evidence>
<keyword evidence="5" id="KW-0597">Phosphoprotein</keyword>
<feature type="compositionally biased region" description="Low complexity" evidence="13">
    <location>
        <begin position="1020"/>
        <end position="1029"/>
    </location>
</feature>
<dbReference type="PANTHER" id="PTHR45670">
    <property type="entry name" value="E3 UBIQUITIN-PROTEIN LIGASE TRIP12"/>
    <property type="match status" value="1"/>
</dbReference>
<dbReference type="Gene3D" id="3.30.720.50">
    <property type="match status" value="1"/>
</dbReference>
<feature type="compositionally biased region" description="Low complexity" evidence="13">
    <location>
        <begin position="1148"/>
        <end position="1183"/>
    </location>
</feature>
<proteinExistence type="inferred from homology"/>
<evidence type="ECO:0000256" key="12">
    <source>
        <dbReference type="RuleBase" id="RU369009"/>
    </source>
</evidence>
<dbReference type="GO" id="GO:0000209">
    <property type="term" value="P:protein polyubiquitination"/>
    <property type="evidence" value="ECO:0007669"/>
    <property type="project" value="TreeGrafter"/>
</dbReference>
<dbReference type="PANTHER" id="PTHR45670:SF13">
    <property type="entry name" value="E3 UBIQUITIN-PROTEIN LIGASE TRIP12"/>
    <property type="match status" value="1"/>
</dbReference>
<feature type="compositionally biased region" description="Low complexity" evidence="13">
    <location>
        <begin position="178"/>
        <end position="188"/>
    </location>
</feature>
<comment type="pathway">
    <text evidence="3 12">Protein modification; protein ubiquitination.</text>
</comment>
<feature type="region of interest" description="Disordered" evidence="13">
    <location>
        <begin position="46"/>
        <end position="134"/>
    </location>
</feature>
<evidence type="ECO:0000313" key="16">
    <source>
        <dbReference type="EMBL" id="CAD7621440.1"/>
    </source>
</evidence>
<feature type="region of interest" description="Disordered" evidence="13">
    <location>
        <begin position="1516"/>
        <end position="1560"/>
    </location>
</feature>
<feature type="non-terminal residue" evidence="16">
    <location>
        <position position="2139"/>
    </location>
</feature>
<dbReference type="PROSITE" id="PS50237">
    <property type="entry name" value="HECT"/>
    <property type="match status" value="1"/>
</dbReference>
<evidence type="ECO:0000256" key="7">
    <source>
        <dbReference type="ARBA" id="ARBA00022763"/>
    </source>
</evidence>
<dbReference type="InterPro" id="IPR035983">
    <property type="entry name" value="Hect_E3_ubiquitin_ligase"/>
</dbReference>
<evidence type="ECO:0000256" key="1">
    <source>
        <dbReference type="ARBA" id="ARBA00000885"/>
    </source>
</evidence>
<dbReference type="InterPro" id="IPR037197">
    <property type="entry name" value="WWE_dom_sf"/>
</dbReference>
<feature type="region of interest" description="Disordered" evidence="13">
    <location>
        <begin position="1148"/>
        <end position="1188"/>
    </location>
</feature>
<feature type="compositionally biased region" description="Low complexity" evidence="13">
    <location>
        <begin position="261"/>
        <end position="273"/>
    </location>
</feature>
<dbReference type="GO" id="GO:0043161">
    <property type="term" value="P:proteasome-mediated ubiquitin-dependent protein catabolic process"/>
    <property type="evidence" value="ECO:0007669"/>
    <property type="project" value="TreeGrafter"/>
</dbReference>
<dbReference type="FunFam" id="1.25.10.10:FF:000689">
    <property type="entry name" value="HECT ubiquitin protein ligase family protein KAK"/>
    <property type="match status" value="1"/>
</dbReference>
<dbReference type="SMART" id="SM00678">
    <property type="entry name" value="WWE"/>
    <property type="match status" value="1"/>
</dbReference>
<dbReference type="InterPro" id="IPR011989">
    <property type="entry name" value="ARM-like"/>
</dbReference>
<feature type="active site" description="Glycyl thioester intermediate" evidence="11">
    <location>
        <position position="2106"/>
    </location>
</feature>
<feature type="compositionally biased region" description="Low complexity" evidence="13">
    <location>
        <begin position="200"/>
        <end position="225"/>
    </location>
</feature>
<comment type="catalytic activity">
    <reaction evidence="1 12">
        <text>S-ubiquitinyl-[E2 ubiquitin-conjugating enzyme]-L-cysteine + [acceptor protein]-L-lysine = [E2 ubiquitin-conjugating enzyme]-L-cysteine + N(6)-ubiquitinyl-[acceptor protein]-L-lysine.</text>
        <dbReference type="EC" id="2.3.2.26"/>
    </reaction>
</comment>
<keyword evidence="9" id="KW-0234">DNA repair</keyword>
<name>A0A7R9KEH4_9ACAR</name>
<evidence type="ECO:0000259" key="15">
    <source>
        <dbReference type="PROSITE" id="PS50918"/>
    </source>
</evidence>
<evidence type="ECO:0000256" key="10">
    <source>
        <dbReference type="ARBA" id="ARBA00023242"/>
    </source>
</evidence>
<dbReference type="InterPro" id="IPR004170">
    <property type="entry name" value="WWE_dom"/>
</dbReference>
<dbReference type="InterPro" id="IPR000569">
    <property type="entry name" value="HECT_dom"/>
</dbReference>
<dbReference type="SUPFAM" id="SSF48371">
    <property type="entry name" value="ARM repeat"/>
    <property type="match status" value="1"/>
</dbReference>
<dbReference type="GO" id="GO:0016607">
    <property type="term" value="C:nuclear speck"/>
    <property type="evidence" value="ECO:0007669"/>
    <property type="project" value="TreeGrafter"/>
</dbReference>
<dbReference type="OrthoDB" id="271273at2759"/>
<accession>A0A7R9KEH4</accession>
<evidence type="ECO:0000256" key="9">
    <source>
        <dbReference type="ARBA" id="ARBA00023204"/>
    </source>
</evidence>
<feature type="compositionally biased region" description="Polar residues" evidence="13">
    <location>
        <begin position="17"/>
        <end position="32"/>
    </location>
</feature>
<feature type="compositionally biased region" description="Low complexity" evidence="13">
    <location>
        <begin position="969"/>
        <end position="980"/>
    </location>
</feature>
<keyword evidence="7" id="KW-0227">DNA damage</keyword>
<dbReference type="Pfam" id="PF00632">
    <property type="entry name" value="HECT"/>
    <property type="match status" value="1"/>
</dbReference>
<feature type="compositionally biased region" description="Low complexity" evidence="13">
    <location>
        <begin position="233"/>
        <end position="244"/>
    </location>
</feature>
<evidence type="ECO:0000256" key="4">
    <source>
        <dbReference type="ARBA" id="ARBA00006331"/>
    </source>
</evidence>
<feature type="region of interest" description="Disordered" evidence="13">
    <location>
        <begin position="1"/>
        <end position="32"/>
    </location>
</feature>
<dbReference type="Gene3D" id="3.90.1750.10">
    <property type="entry name" value="Hect, E3 ligase catalytic domains"/>
    <property type="match status" value="1"/>
</dbReference>
<feature type="region of interest" description="Disordered" evidence="13">
    <location>
        <begin position="154"/>
        <end position="273"/>
    </location>
</feature>
<dbReference type="Gene3D" id="3.30.2410.10">
    <property type="entry name" value="Hect, E3 ligase catalytic domain"/>
    <property type="match status" value="1"/>
</dbReference>
<evidence type="ECO:0000256" key="13">
    <source>
        <dbReference type="SAM" id="MobiDB-lite"/>
    </source>
</evidence>
<gene>
    <name evidence="16" type="ORF">OSB1V03_LOCUS1911</name>
</gene>
<evidence type="ECO:0000256" key="3">
    <source>
        <dbReference type="ARBA" id="ARBA00004906"/>
    </source>
</evidence>
<dbReference type="EC" id="2.3.2.26" evidence="12"/>
<dbReference type="Proteomes" id="UP000759131">
    <property type="component" value="Unassembled WGS sequence"/>
</dbReference>
<dbReference type="InterPro" id="IPR057948">
    <property type="entry name" value="TPR_TRIP12_N"/>
</dbReference>
<evidence type="ECO:0000256" key="11">
    <source>
        <dbReference type="PROSITE-ProRule" id="PRU00104"/>
    </source>
</evidence>
<accession>A0A8J2BTD9</accession>
<feature type="compositionally biased region" description="Polar residues" evidence="13">
    <location>
        <begin position="1037"/>
        <end position="1060"/>
    </location>
</feature>